<reference evidence="2" key="1">
    <citation type="submission" date="2022-11" db="UniProtKB">
        <authorList>
            <consortium name="WormBaseParasite"/>
        </authorList>
    </citation>
    <scope>IDENTIFICATION</scope>
</reference>
<accession>A0AC34Q733</accession>
<organism evidence="1 2">
    <name type="scientific">Panagrolaimus sp. JU765</name>
    <dbReference type="NCBI Taxonomy" id="591449"/>
    <lineage>
        <taxon>Eukaryota</taxon>
        <taxon>Metazoa</taxon>
        <taxon>Ecdysozoa</taxon>
        <taxon>Nematoda</taxon>
        <taxon>Chromadorea</taxon>
        <taxon>Rhabditida</taxon>
        <taxon>Tylenchina</taxon>
        <taxon>Panagrolaimomorpha</taxon>
        <taxon>Panagrolaimoidea</taxon>
        <taxon>Panagrolaimidae</taxon>
        <taxon>Panagrolaimus</taxon>
    </lineage>
</organism>
<dbReference type="Proteomes" id="UP000887576">
    <property type="component" value="Unplaced"/>
</dbReference>
<dbReference type="WBParaSite" id="JU765_v2.g13378.t1">
    <property type="protein sequence ID" value="JU765_v2.g13378.t1"/>
    <property type="gene ID" value="JU765_v2.g13378"/>
</dbReference>
<protein>
    <submittedName>
        <fullName evidence="2">Uncharacterized protein</fullName>
    </submittedName>
</protein>
<proteinExistence type="predicted"/>
<sequence>MLSTPESTTLVNAVEDNEPDHLLDIVVHDDGKGKKEVLPLEIVLPIVIGTAVLIGIAFFICIYCAYCKKQEPQNPTDVKVEEKVVKKAADGVEKENKQKTDQEQPKKSKVGKVKSDIKKVSQSSAKKQKVDEKQVEKQKQSAKKVEKEKEDCIKPELAQLNQNEKEILDQWVSARTKNESFLEVVPEKPTTKSQRLGNFSSNEEKPMFDPGSLSSQSILSTPESTTLVNAVEVNEPDHLLDIVVHDDGKGKKEVLPLEIVLPIVIGTAVMIGIAFFICIYCAYCKKQEPQNPTDVKVEEKVVKKAADGVEKDNKQKTDQEQPKKSKVGKVKSDIKKVSQSSAKKKEVDEKQVEKQKQSAKKAEKEKADCIKPELAQLNQNEKEILDQWVSARKSRTTHKERKSRTARSGEFIIKSPPNMPKSPSEISLNPIKDTLKFIRNEWETFKRSNNPEFAKKQEEFCRAREEQGLPRSLKRTGLYPRLPNELLQAEISRVKLLKSQKPSEWNFEKFDDVAADPIHYLCALGVFSRDVEIVLHDTINLLSLTELSFSTMFTQNLHFAEALLKTEITYQHKLHCHRIKENVIPSLEVVKYLDKQKVLTRMTACSMILGDILDCFDPDFENPVLFIAPVPFIFLWALRKTMPLCKVPEIFQLIRYRTFNSLQMWEKPEMDQILSSPFPIPSVAYAYYLGPEADFDSEEWVDQAQKNIANNPKYMEIWDKTVKNAQKKCESLLENIEKWEEDLQKTLKDEENLELENKNDDNLEKEKN</sequence>
<evidence type="ECO:0000313" key="2">
    <source>
        <dbReference type="WBParaSite" id="JU765_v2.g13378.t1"/>
    </source>
</evidence>
<evidence type="ECO:0000313" key="1">
    <source>
        <dbReference type="Proteomes" id="UP000887576"/>
    </source>
</evidence>
<name>A0AC34Q733_9BILA</name>